<dbReference type="Proteomes" id="UP000184267">
    <property type="component" value="Unassembled WGS sequence"/>
</dbReference>
<feature type="domain" description="CxC2-like cysteine cluster KDZ transposase-associated" evidence="2">
    <location>
        <begin position="215"/>
        <end position="322"/>
    </location>
</feature>
<evidence type="ECO:0000256" key="1">
    <source>
        <dbReference type="SAM" id="MobiDB-lite"/>
    </source>
</evidence>
<organism evidence="3 4">
    <name type="scientific">Trametes pubescens</name>
    <name type="common">White-rot fungus</name>
    <dbReference type="NCBI Taxonomy" id="154538"/>
    <lineage>
        <taxon>Eukaryota</taxon>
        <taxon>Fungi</taxon>
        <taxon>Dikarya</taxon>
        <taxon>Basidiomycota</taxon>
        <taxon>Agaricomycotina</taxon>
        <taxon>Agaricomycetes</taxon>
        <taxon>Polyporales</taxon>
        <taxon>Polyporaceae</taxon>
        <taxon>Trametes</taxon>
    </lineage>
</organism>
<dbReference type="PANTHER" id="PTHR33096">
    <property type="entry name" value="CXC2 DOMAIN-CONTAINING PROTEIN"/>
    <property type="match status" value="1"/>
</dbReference>
<dbReference type="InterPro" id="IPR040521">
    <property type="entry name" value="KDZ"/>
</dbReference>
<feature type="region of interest" description="Disordered" evidence="1">
    <location>
        <begin position="571"/>
        <end position="590"/>
    </location>
</feature>
<name>A0A1M2VTU8_TRAPU</name>
<reference evidence="3 4" key="1">
    <citation type="submission" date="2016-10" db="EMBL/GenBank/DDBJ databases">
        <title>Genome sequence of the basidiomycete white-rot fungus Trametes pubescens.</title>
        <authorList>
            <person name="Makela M.R."/>
            <person name="Granchi Z."/>
            <person name="Peng M."/>
            <person name="De Vries R.P."/>
            <person name="Grigoriev I."/>
            <person name="Riley R."/>
            <person name="Hilden K."/>
        </authorList>
    </citation>
    <scope>NUCLEOTIDE SEQUENCE [LARGE SCALE GENOMIC DNA]</scope>
    <source>
        <strain evidence="3 4">FBCC735</strain>
    </source>
</reference>
<dbReference type="OrthoDB" id="2793259at2759"/>
<feature type="region of interest" description="Disordered" evidence="1">
    <location>
        <begin position="66"/>
        <end position="106"/>
    </location>
</feature>
<evidence type="ECO:0000313" key="4">
    <source>
        <dbReference type="Proteomes" id="UP000184267"/>
    </source>
</evidence>
<dbReference type="OMA" id="VERNWGK"/>
<proteinExistence type="predicted"/>
<dbReference type="CDD" id="cd19757">
    <property type="entry name" value="Bbox1"/>
    <property type="match status" value="1"/>
</dbReference>
<dbReference type="STRING" id="154538.A0A1M2VTU8"/>
<dbReference type="Pfam" id="PF18803">
    <property type="entry name" value="CxC2"/>
    <property type="match status" value="1"/>
</dbReference>
<dbReference type="InterPro" id="IPR041457">
    <property type="entry name" value="CxC2_KDZ-assoc"/>
</dbReference>
<protein>
    <recommendedName>
        <fullName evidence="2">CxC2-like cysteine cluster KDZ transposase-associated domain-containing protein</fullName>
    </recommendedName>
</protein>
<dbReference type="EMBL" id="MNAD01000695">
    <property type="protein sequence ID" value="OJT11033.1"/>
    <property type="molecule type" value="Genomic_DNA"/>
</dbReference>
<evidence type="ECO:0000313" key="3">
    <source>
        <dbReference type="EMBL" id="OJT11033.1"/>
    </source>
</evidence>
<accession>A0A1M2VTU8</accession>
<evidence type="ECO:0000259" key="2">
    <source>
        <dbReference type="Pfam" id="PF18803"/>
    </source>
</evidence>
<dbReference type="PANTHER" id="PTHR33096:SF1">
    <property type="entry name" value="CXC1-LIKE CYSTEINE CLUSTER ASSOCIATED WITH KDZ TRANSPOSASES DOMAIN-CONTAINING PROTEIN"/>
    <property type="match status" value="1"/>
</dbReference>
<keyword evidence="4" id="KW-1185">Reference proteome</keyword>
<dbReference type="AlphaFoldDB" id="A0A1M2VTU8"/>
<gene>
    <name evidence="3" type="ORF">TRAPUB_12457</name>
</gene>
<comment type="caution">
    <text evidence="3">The sequence shown here is derived from an EMBL/GenBank/DDBJ whole genome shotgun (WGS) entry which is preliminary data.</text>
</comment>
<dbReference type="Pfam" id="PF18758">
    <property type="entry name" value="KDZ"/>
    <property type="match status" value="1"/>
</dbReference>
<sequence>MAPRWINKLSSFFMKRRRGQRRVTHFVFSDDEGADGEKDSILVPPAADTHRHVNWSYGTERTSTQTTYFNVPSSPKRRKRSSSLPSMISVAPSTSSDTSDDHSVDPTDLEYLMNQIELLDDDEQPRDRTAGDRPLIMWLDEADTYLSELLRREGRGDFSTTPCPCGSDAAHAQYRCDDCYGDRLYCERCTVRYHQKHPLHRIKRWSGLFFERVSLKSMGVRIQLGHEPGEICRNPKAAAGDDFIVLDVLGIHEVGLDFCGCDLARPHQKQLLRLGWFPATSVNPKTAATFRLLEVFHTLSNQSKVSGWEYYCALAQRTDNTGTNPPKDRYRAFMMMIRQWRHLKMMKRAGRGNVEGGIGAAEQGSCVVECPACPQPGKNLPNDWETDPPHRRWLYRLHLAIDANFRLKRKKVSNDAVDPSLNKGCAYVVEETAYKDHLAKFDNQRADPTQSCNNHDAVKLATLKGGAGLAASGVATVDCARHDMKYVNIDYLVNSSLQQNTPIDIAASYDISCQYSRKFDERFDNYGFDISHHDITWGIPKFHINAHQEKCRADYNWHFLPHSARLDGEGVERNWGKSNPAAASTKEMGPGSRRDFLDDMFSHHNWVKVSHLAMSLLKKIKKAVPERDAQILAFQEYNSALPPATTEQWRLAVEAWEADSTQPNPFLLKRPVITQAAIKLQIAEADAQELNDGTAAVLHEKLSASGVVIAGLEIEEHQRCLRSDYAELSAHPTDLQRARLQERQNQLRRKINAWADIQQLYMPGVAAHRERLMSQSDTAALSYNIPLLLPSAATGLLSFPQVMLEHEWSLRHAQAHEALSDLRGHLEVRSHLYKVKDRFVRGQRANTRAHTIIKTIDAKIEADATRYRVAYHSMYVLSAPLAKSNWQDGLRNLTAADIRHVTESDDGQSEGRRKISWIWNTAAPSNSPGEMQSLQDSLQESLRVEWCKARARARRWAEEVELLQEEMRRVILYHDWASRQWLARVDGDTTQSSDYRDGANAYAYRQSAIRAWMRDFCHQSWRYVPDWVNLGEASLEETL</sequence>